<feature type="compositionally biased region" description="Polar residues" evidence="1">
    <location>
        <begin position="192"/>
        <end position="208"/>
    </location>
</feature>
<evidence type="ECO:0000259" key="2">
    <source>
        <dbReference type="Pfam" id="PF20700"/>
    </source>
</evidence>
<proteinExistence type="predicted"/>
<dbReference type="EMBL" id="NEDP02005376">
    <property type="protein sequence ID" value="OWF41646.1"/>
    <property type="molecule type" value="Genomic_DNA"/>
</dbReference>
<gene>
    <name evidence="3" type="ORF">KP79_PYT25043</name>
</gene>
<name>A0A210PYT2_MIZYE</name>
<evidence type="ECO:0000313" key="4">
    <source>
        <dbReference type="Proteomes" id="UP000242188"/>
    </source>
</evidence>
<dbReference type="Proteomes" id="UP000242188">
    <property type="component" value="Unassembled WGS sequence"/>
</dbReference>
<evidence type="ECO:0000313" key="3">
    <source>
        <dbReference type="EMBL" id="OWF41646.1"/>
    </source>
</evidence>
<evidence type="ECO:0000256" key="1">
    <source>
        <dbReference type="SAM" id="MobiDB-lite"/>
    </source>
</evidence>
<dbReference type="OrthoDB" id="6134673at2759"/>
<comment type="caution">
    <text evidence="3">The sequence shown here is derived from an EMBL/GenBank/DDBJ whole genome shotgun (WGS) entry which is preliminary data.</text>
</comment>
<accession>A0A210PYT2</accession>
<dbReference type="Pfam" id="PF20700">
    <property type="entry name" value="Mutator"/>
    <property type="match status" value="1"/>
</dbReference>
<feature type="domain" description="Mutator-like transposase" evidence="2">
    <location>
        <begin position="47"/>
        <end position="190"/>
    </location>
</feature>
<dbReference type="InterPro" id="IPR049012">
    <property type="entry name" value="Mutator_transp_dom"/>
</dbReference>
<sequence>MKKRVVKAIRRPLPSKSETPVIYRIARAACDGLKFQLNKVNSFYRSGYRIINLDQLQNHVAQLSLHACTCPQAISLAAKGISPIKLETELRTLGLASVLQAKCAGCNYLLNLETSKRIEKDNCISYDINVRAVWGCMATGNGAAHLTELLGTMDSPSMTRRTFSKIENDISQWWKEVLGKDCPQEFESQAFGNESANTHPESKSSAQECITAGPSHDTSSLPKSGYMRTGHQDRPMQRVKVSHRSSTAGKSWSLKGSARAVQIGNS</sequence>
<organism evidence="3 4">
    <name type="scientific">Mizuhopecten yessoensis</name>
    <name type="common">Japanese scallop</name>
    <name type="synonym">Patinopecten yessoensis</name>
    <dbReference type="NCBI Taxonomy" id="6573"/>
    <lineage>
        <taxon>Eukaryota</taxon>
        <taxon>Metazoa</taxon>
        <taxon>Spiralia</taxon>
        <taxon>Lophotrochozoa</taxon>
        <taxon>Mollusca</taxon>
        <taxon>Bivalvia</taxon>
        <taxon>Autobranchia</taxon>
        <taxon>Pteriomorphia</taxon>
        <taxon>Pectinida</taxon>
        <taxon>Pectinoidea</taxon>
        <taxon>Pectinidae</taxon>
        <taxon>Mizuhopecten</taxon>
    </lineage>
</organism>
<dbReference type="AlphaFoldDB" id="A0A210PYT2"/>
<reference evidence="3 4" key="1">
    <citation type="journal article" date="2017" name="Nat. Ecol. Evol.">
        <title>Scallop genome provides insights into evolution of bilaterian karyotype and development.</title>
        <authorList>
            <person name="Wang S."/>
            <person name="Zhang J."/>
            <person name="Jiao W."/>
            <person name="Li J."/>
            <person name="Xun X."/>
            <person name="Sun Y."/>
            <person name="Guo X."/>
            <person name="Huan P."/>
            <person name="Dong B."/>
            <person name="Zhang L."/>
            <person name="Hu X."/>
            <person name="Sun X."/>
            <person name="Wang J."/>
            <person name="Zhao C."/>
            <person name="Wang Y."/>
            <person name="Wang D."/>
            <person name="Huang X."/>
            <person name="Wang R."/>
            <person name="Lv J."/>
            <person name="Li Y."/>
            <person name="Zhang Z."/>
            <person name="Liu B."/>
            <person name="Lu W."/>
            <person name="Hui Y."/>
            <person name="Liang J."/>
            <person name="Zhou Z."/>
            <person name="Hou R."/>
            <person name="Li X."/>
            <person name="Liu Y."/>
            <person name="Li H."/>
            <person name="Ning X."/>
            <person name="Lin Y."/>
            <person name="Zhao L."/>
            <person name="Xing Q."/>
            <person name="Dou J."/>
            <person name="Li Y."/>
            <person name="Mao J."/>
            <person name="Guo H."/>
            <person name="Dou H."/>
            <person name="Li T."/>
            <person name="Mu C."/>
            <person name="Jiang W."/>
            <person name="Fu Q."/>
            <person name="Fu X."/>
            <person name="Miao Y."/>
            <person name="Liu J."/>
            <person name="Yu Q."/>
            <person name="Li R."/>
            <person name="Liao H."/>
            <person name="Li X."/>
            <person name="Kong Y."/>
            <person name="Jiang Z."/>
            <person name="Chourrout D."/>
            <person name="Li R."/>
            <person name="Bao Z."/>
        </authorList>
    </citation>
    <scope>NUCLEOTIDE SEQUENCE [LARGE SCALE GENOMIC DNA]</scope>
    <source>
        <strain evidence="3 4">PY_sf001</strain>
    </source>
</reference>
<keyword evidence="4" id="KW-1185">Reference proteome</keyword>
<protein>
    <recommendedName>
        <fullName evidence="2">Mutator-like transposase domain-containing protein</fullName>
    </recommendedName>
</protein>
<feature type="region of interest" description="Disordered" evidence="1">
    <location>
        <begin position="192"/>
        <end position="266"/>
    </location>
</feature>